<feature type="transmembrane region" description="Helical" evidence="1">
    <location>
        <begin position="458"/>
        <end position="477"/>
    </location>
</feature>
<feature type="transmembrane region" description="Helical" evidence="1">
    <location>
        <begin position="382"/>
        <end position="401"/>
    </location>
</feature>
<dbReference type="PANTHER" id="PTHR32063:SF33">
    <property type="entry name" value="RND SUPERFAMILY EFFLUX PUMP PERMEASE COMPONENT"/>
    <property type="match status" value="1"/>
</dbReference>
<dbReference type="Pfam" id="PF00873">
    <property type="entry name" value="ACR_tran"/>
    <property type="match status" value="1"/>
</dbReference>
<protein>
    <submittedName>
        <fullName evidence="2">Acriflavin resistance protein</fullName>
    </submittedName>
</protein>
<dbReference type="Proteomes" id="UP000244902">
    <property type="component" value="Chromosome"/>
</dbReference>
<feature type="transmembrane region" description="Helical" evidence="1">
    <location>
        <begin position="15"/>
        <end position="33"/>
    </location>
</feature>
<proteinExistence type="predicted"/>
<keyword evidence="1" id="KW-0472">Membrane</keyword>
<sequence>MKQKGVLATLVRHKVAANVLMLLAFIIGVIGITRMNVQFFPSFELDIISVRVVWSGASSEDVEIGITTPLEERLKTIDGLKKMTSTSAQGVSSITLELHEGTEPLQALDQVRQRVDEFRNLPRDAETPQVSRVSRYDQIARLMIRGSSVEELRPWVRRFESELLAGGIDRVTITGLPEERIAIELPSAALQTLGLSLVDVGDRVAQISRDVPAGVAGEQDGAREIRGLEQRRDALAFDNLAVVSDGGGRITLGELATITREPRPGSLALSEGGDVVVEMLLQRAESGHSLKAAEAFDAWLQKTRPSLPASIRLEVFDAQWELIRDRIQLLINNGLSGLLLVVLVLYVFLPARVAFWVMVGIPTAFLGTLGLMMVFGGTINMMSLFALIMALGIIVDDAIVVSEDADTHRSMGEGPEQSALGGARRMLLPVLAASLTTVAAFIPLMMVGGIIGNILGDIPFVMIMVILASLLESFLILPSHLKHALQGAASRKTSRLRERLDNAFTSFRDGPFRRAATLALDWRGTTVAITLATMVLAIGLLAGGRINFVFFPTPEGQMVYANATFVAGTPRAQTAAFLADMERALLETERELGGGLVQTAVSRLGSTIVSAGGGEPKGDQLASMMVELSPPDERTVRNERFLATWRSKLVEPPGLELLTFNSRQSGPPGRDLNVRLTGGNAESLKAAALELAETIKSIDGVSELEDDMPFGREQLVYRLTPAGEALGLTTESLGRQLRAAFDGHLAQLVQVGRDELEVRVLLPRDERERLDVFERLTVSLPDRSFAPLATVASWESRRGFEALRHADGRLAVEVSGEIDTDRSNADAVQAELRREALPRLAEKYGLSYSFEGRAADQRETMNDMRNGLILGLGLIYLVLVWSFASWSWPLVVMSAIPLGLAGAIFGHWLLGLDLTILSMFGLFGLSGIVVNNSIILVSLFKDLHHKGANVHDALVGAACGRLRAVLLTSLTTIGGLMPLMFEGSLQAQFLIPMATSIAFGLGVSAVLVLFFVPALLSLLESFKGWVAGLMGRTPDPETGLSA</sequence>
<feature type="transmembrane region" description="Helical" evidence="1">
    <location>
        <begin position="993"/>
        <end position="1016"/>
    </location>
</feature>
<dbReference type="OrthoDB" id="9806532at2"/>
<feature type="transmembrane region" description="Helical" evidence="1">
    <location>
        <begin position="960"/>
        <end position="981"/>
    </location>
</feature>
<name>A0A2U8GZE2_9RHOO</name>
<dbReference type="Gene3D" id="1.20.1640.10">
    <property type="entry name" value="Multidrug efflux transporter AcrB transmembrane domain"/>
    <property type="match status" value="2"/>
</dbReference>
<keyword evidence="1" id="KW-1133">Transmembrane helix</keyword>
<evidence type="ECO:0000313" key="3">
    <source>
        <dbReference type="Proteomes" id="UP000244902"/>
    </source>
</evidence>
<keyword evidence="1" id="KW-0812">Transmembrane</keyword>
<dbReference type="EMBL" id="CP022188">
    <property type="protein sequence ID" value="AWI78824.1"/>
    <property type="molecule type" value="Genomic_DNA"/>
</dbReference>
<feature type="transmembrane region" description="Helical" evidence="1">
    <location>
        <begin position="522"/>
        <end position="542"/>
    </location>
</feature>
<feature type="transmembrane region" description="Helical" evidence="1">
    <location>
        <begin position="329"/>
        <end position="349"/>
    </location>
</feature>
<dbReference type="Gene3D" id="3.30.2090.10">
    <property type="entry name" value="Multidrug efflux transporter AcrB TolC docking domain, DN and DC subdomains"/>
    <property type="match status" value="2"/>
</dbReference>
<dbReference type="AlphaFoldDB" id="A0A2U8GZE2"/>
<dbReference type="Gene3D" id="3.30.70.1320">
    <property type="entry name" value="Multidrug efflux transporter AcrB pore domain like"/>
    <property type="match status" value="1"/>
</dbReference>
<feature type="transmembrane region" description="Helical" evidence="1">
    <location>
        <begin position="917"/>
        <end position="940"/>
    </location>
</feature>
<feature type="transmembrane region" description="Helical" evidence="1">
    <location>
        <begin position="355"/>
        <end position="375"/>
    </location>
</feature>
<dbReference type="SUPFAM" id="SSF82866">
    <property type="entry name" value="Multidrug efflux transporter AcrB transmembrane domain"/>
    <property type="match status" value="2"/>
</dbReference>
<feature type="transmembrane region" description="Helical" evidence="1">
    <location>
        <begin position="867"/>
        <end position="884"/>
    </location>
</feature>
<dbReference type="PANTHER" id="PTHR32063">
    <property type="match status" value="1"/>
</dbReference>
<dbReference type="InterPro" id="IPR001036">
    <property type="entry name" value="Acrflvin-R"/>
</dbReference>
<dbReference type="GO" id="GO:0042910">
    <property type="term" value="F:xenobiotic transmembrane transporter activity"/>
    <property type="evidence" value="ECO:0007669"/>
    <property type="project" value="TreeGrafter"/>
</dbReference>
<accession>A0A2U8GZE2</accession>
<feature type="transmembrane region" description="Helical" evidence="1">
    <location>
        <begin position="426"/>
        <end position="451"/>
    </location>
</feature>
<dbReference type="SUPFAM" id="SSF82693">
    <property type="entry name" value="Multidrug efflux transporter AcrB pore domain, PN1, PN2, PC1 and PC2 subdomains"/>
    <property type="match status" value="1"/>
</dbReference>
<dbReference type="GO" id="GO:0005886">
    <property type="term" value="C:plasma membrane"/>
    <property type="evidence" value="ECO:0007669"/>
    <property type="project" value="TreeGrafter"/>
</dbReference>
<organism evidence="2 3">
    <name type="scientific">Parazoarcus communis</name>
    <dbReference type="NCBI Taxonomy" id="41977"/>
    <lineage>
        <taxon>Bacteria</taxon>
        <taxon>Pseudomonadati</taxon>
        <taxon>Pseudomonadota</taxon>
        <taxon>Betaproteobacteria</taxon>
        <taxon>Rhodocyclales</taxon>
        <taxon>Zoogloeaceae</taxon>
        <taxon>Parazoarcus</taxon>
    </lineage>
</organism>
<feature type="transmembrane region" description="Helical" evidence="1">
    <location>
        <begin position="890"/>
        <end position="910"/>
    </location>
</feature>
<gene>
    <name evidence="2" type="ORF">CEW87_05285</name>
</gene>
<evidence type="ECO:0000313" key="2">
    <source>
        <dbReference type="EMBL" id="AWI78824.1"/>
    </source>
</evidence>
<dbReference type="PRINTS" id="PR00702">
    <property type="entry name" value="ACRIFLAVINRP"/>
</dbReference>
<dbReference type="InterPro" id="IPR027463">
    <property type="entry name" value="AcrB_DN_DC_subdom"/>
</dbReference>
<dbReference type="Gene3D" id="3.30.70.1440">
    <property type="entry name" value="Multidrug efflux transporter AcrB pore domain"/>
    <property type="match status" value="1"/>
</dbReference>
<dbReference type="Gene3D" id="3.30.70.1430">
    <property type="entry name" value="Multidrug efflux transporter AcrB pore domain"/>
    <property type="match status" value="2"/>
</dbReference>
<reference evidence="2 3" key="1">
    <citation type="submission" date="2017-06" db="EMBL/GenBank/DDBJ databases">
        <title>Azoarcus sp. TSNA42 complete genome sequence.</title>
        <authorList>
            <person name="Woo J.-H."/>
            <person name="Kim H.-S."/>
        </authorList>
    </citation>
    <scope>NUCLEOTIDE SEQUENCE [LARGE SCALE GENOMIC DNA]</scope>
    <source>
        <strain evidence="2 3">TSNA42</strain>
    </source>
</reference>
<dbReference type="RefSeq" id="WP_108971762.1">
    <property type="nucleotide sequence ID" value="NZ_CP022188.1"/>
</dbReference>
<evidence type="ECO:0000256" key="1">
    <source>
        <dbReference type="SAM" id="Phobius"/>
    </source>
</evidence>
<dbReference type="SUPFAM" id="SSF82714">
    <property type="entry name" value="Multidrug efflux transporter AcrB TolC docking domain, DN and DC subdomains"/>
    <property type="match status" value="2"/>
</dbReference>